<organism evidence="1 2">
    <name type="scientific">Xanthomonas manihotis</name>
    <dbReference type="NCBI Taxonomy" id="43353"/>
    <lineage>
        <taxon>Bacteria</taxon>
        <taxon>Pseudomonadati</taxon>
        <taxon>Pseudomonadota</taxon>
        <taxon>Gammaproteobacteria</taxon>
        <taxon>Lysobacterales</taxon>
        <taxon>Lysobacteraceae</taxon>
        <taxon>Xanthomonas</taxon>
    </lineage>
</organism>
<gene>
    <name evidence="1" type="ORF">J7405_03830</name>
</gene>
<reference evidence="1" key="1">
    <citation type="submission" date="2021-03" db="EMBL/GenBank/DDBJ databases">
        <title>Molecular characterization of Xanthomonas species pathogenic on Araceae and the development of a triplex TaqMan assay for detection of X. phaseoli pv. dieffenbachiae.</title>
        <authorList>
            <person name="Van Der Wolf J."/>
            <person name="Krijger M."/>
            <person name="Mendes O."/>
            <person name="Brankovics B."/>
            <person name="Bonants P."/>
            <person name="Meekes E."/>
        </authorList>
    </citation>
    <scope>NUCLEOTIDE SEQUENCE</scope>
    <source>
        <strain evidence="1">NBC1264</strain>
    </source>
</reference>
<dbReference type="EMBL" id="JAGHXW010000013">
    <property type="protein sequence ID" value="MBO9758691.1"/>
    <property type="molecule type" value="Genomic_DNA"/>
</dbReference>
<sequence>MGPDPEEDGTDSASGVPVFWPGLGIRDWGFVKAALRVMHFPAAEALSPRRIYPITVTEALKDVQAAADKLANARV</sequence>
<protein>
    <submittedName>
        <fullName evidence="1">Uncharacterized protein</fullName>
    </submittedName>
</protein>
<comment type="caution">
    <text evidence="1">The sequence shown here is derived from an EMBL/GenBank/DDBJ whole genome shotgun (WGS) entry which is preliminary data.</text>
</comment>
<evidence type="ECO:0000313" key="2">
    <source>
        <dbReference type="Proteomes" id="UP000668572"/>
    </source>
</evidence>
<dbReference type="RefSeq" id="WP_134979814.1">
    <property type="nucleotide sequence ID" value="NZ_CP083575.1"/>
</dbReference>
<accession>A0A8I1XK18</accession>
<dbReference type="AlphaFoldDB" id="A0A8I1XK18"/>
<dbReference type="Proteomes" id="UP000668572">
    <property type="component" value="Unassembled WGS sequence"/>
</dbReference>
<evidence type="ECO:0000313" key="1">
    <source>
        <dbReference type="EMBL" id="MBO9758691.1"/>
    </source>
</evidence>
<proteinExistence type="predicted"/>
<name>A0A8I1XK18_XANMN</name>